<dbReference type="eggNOG" id="COG1396">
    <property type="taxonomic scope" value="Bacteria"/>
</dbReference>
<name>A8LVH7_SALAI</name>
<dbReference type="Gene3D" id="1.25.40.10">
    <property type="entry name" value="Tetratricopeptide repeat domain"/>
    <property type="match status" value="1"/>
</dbReference>
<evidence type="ECO:0000259" key="1">
    <source>
        <dbReference type="PROSITE" id="PS50943"/>
    </source>
</evidence>
<dbReference type="GO" id="GO:0003677">
    <property type="term" value="F:DNA binding"/>
    <property type="evidence" value="ECO:0007669"/>
    <property type="project" value="InterPro"/>
</dbReference>
<dbReference type="InterPro" id="IPR011990">
    <property type="entry name" value="TPR-like_helical_dom_sf"/>
</dbReference>
<dbReference type="AlphaFoldDB" id="A8LVH7"/>
<feature type="domain" description="HTH cro/C1-type" evidence="1">
    <location>
        <begin position="14"/>
        <end position="70"/>
    </location>
</feature>
<dbReference type="PROSITE" id="PS50943">
    <property type="entry name" value="HTH_CROC1"/>
    <property type="match status" value="1"/>
</dbReference>
<dbReference type="SMART" id="SM00530">
    <property type="entry name" value="HTH_XRE"/>
    <property type="match status" value="1"/>
</dbReference>
<dbReference type="HOGENOM" id="CLU_033540_1_1_11"/>
<organism evidence="2">
    <name type="scientific">Salinispora arenicola (strain CNS-205)</name>
    <dbReference type="NCBI Taxonomy" id="391037"/>
    <lineage>
        <taxon>Bacteria</taxon>
        <taxon>Bacillati</taxon>
        <taxon>Actinomycetota</taxon>
        <taxon>Actinomycetes</taxon>
        <taxon>Micromonosporales</taxon>
        <taxon>Micromonosporaceae</taxon>
        <taxon>Salinispora</taxon>
    </lineage>
</organism>
<dbReference type="STRING" id="391037.Sare_0010"/>
<reference evidence="2" key="1">
    <citation type="submission" date="2007-10" db="EMBL/GenBank/DDBJ databases">
        <title>Complete sequence of Salinispora arenicola CNS-205.</title>
        <authorList>
            <consortium name="US DOE Joint Genome Institute"/>
            <person name="Copeland A."/>
            <person name="Lucas S."/>
            <person name="Lapidus A."/>
            <person name="Barry K."/>
            <person name="Glavina del Rio T."/>
            <person name="Dalin E."/>
            <person name="Tice H."/>
            <person name="Pitluck S."/>
            <person name="Foster B."/>
            <person name="Schmutz J."/>
            <person name="Larimer F."/>
            <person name="Land M."/>
            <person name="Hauser L."/>
            <person name="Kyrpides N."/>
            <person name="Ivanova N."/>
            <person name="Jensen P.R."/>
            <person name="Moore B.S."/>
            <person name="Penn K."/>
            <person name="Jenkins C."/>
            <person name="Udwary D."/>
            <person name="Xiang L."/>
            <person name="Gontang E."/>
            <person name="Richardson P."/>
        </authorList>
    </citation>
    <scope>NUCLEOTIDE SEQUENCE [LARGE SCALE GENOMIC DNA]</scope>
    <source>
        <strain evidence="2">CNS-205</strain>
    </source>
</reference>
<dbReference type="CDD" id="cd00093">
    <property type="entry name" value="HTH_XRE"/>
    <property type="match status" value="1"/>
</dbReference>
<gene>
    <name evidence="2" type="ordered locus">Sare_0010</name>
</gene>
<protein>
    <submittedName>
        <fullName evidence="2">Transcriptional regulator, XRE family</fullName>
    </submittedName>
</protein>
<dbReference type="InterPro" id="IPR001387">
    <property type="entry name" value="Cro/C1-type_HTH"/>
</dbReference>
<dbReference type="SUPFAM" id="SSF47413">
    <property type="entry name" value="lambda repressor-like DNA-binding domains"/>
    <property type="match status" value="1"/>
</dbReference>
<sequence length="401" mass="44624">MEPRHDPIPPGGRIKLYRRRRGLTQEVCAQLKGVSVGAWRKWESGERSVNSLADWIEIARILNVRDLYKLTGHPLGVLPDDPAEHESVPPLRAAMTAYAPDIDQLSSVAELRSAVRLAWTTWYQSRQRYTYTSPVLPGLVHASRAAVASLDGNERRQAQRVAADLYLLVRAFAKKVGAQDLAVIAADRALTAAYEADDPAYRASAAWNMGQVLSNRGHTEDAVDMCRQAIADLQRTADDDPVRLAALGGLHLLLSIQYARLRDERRTLDVLDRADELAARTGETEHHFIFFGPTNTAIHRAAATLELSRPGEAARIAERVDVGRSPSIERRHSHLTHLARAYASKRDDYAAIHMLQRAHRESPEESSLNLLMRGTVRELLTRETATSRDELRGLAELVGVV</sequence>
<dbReference type="Gene3D" id="1.10.260.40">
    <property type="entry name" value="lambda repressor-like DNA-binding domains"/>
    <property type="match status" value="1"/>
</dbReference>
<dbReference type="EMBL" id="CP000850">
    <property type="protein sequence ID" value="ABV95946.1"/>
    <property type="molecule type" value="Genomic_DNA"/>
</dbReference>
<evidence type="ECO:0000313" key="2">
    <source>
        <dbReference type="EMBL" id="ABV95946.1"/>
    </source>
</evidence>
<dbReference type="SUPFAM" id="SSF48452">
    <property type="entry name" value="TPR-like"/>
    <property type="match status" value="1"/>
</dbReference>
<dbReference type="Pfam" id="PF13560">
    <property type="entry name" value="HTH_31"/>
    <property type="match status" value="1"/>
</dbReference>
<dbReference type="InterPro" id="IPR010982">
    <property type="entry name" value="Lambda_DNA-bd_dom_sf"/>
</dbReference>
<proteinExistence type="predicted"/>
<dbReference type="KEGG" id="saq:Sare_0010"/>
<accession>A8LVH7</accession>
<dbReference type="OrthoDB" id="3504495at2"/>